<dbReference type="AlphaFoldDB" id="A0A6M0S5E6"/>
<dbReference type="SUPFAM" id="SSF51905">
    <property type="entry name" value="FAD/NAD(P)-binding domain"/>
    <property type="match status" value="1"/>
</dbReference>
<dbReference type="PANTHER" id="PTHR43747">
    <property type="entry name" value="FAD-BINDING PROTEIN"/>
    <property type="match status" value="1"/>
</dbReference>
<evidence type="ECO:0000256" key="3">
    <source>
        <dbReference type="ARBA" id="ARBA00038396"/>
    </source>
</evidence>
<evidence type="ECO:0000256" key="2">
    <source>
        <dbReference type="ARBA" id="ARBA00023033"/>
    </source>
</evidence>
<dbReference type="RefSeq" id="WP_163663275.1">
    <property type="nucleotide sequence ID" value="NZ_QZCE01000002.1"/>
</dbReference>
<reference evidence="4 5" key="1">
    <citation type="journal article" date="2020" name="Microb. Ecol.">
        <title>Ecogenomics of the Marine Benthic Filamentous Cyanobacterium Adonisia.</title>
        <authorList>
            <person name="Walter J.M."/>
            <person name="Coutinho F.H."/>
            <person name="Leomil L."/>
            <person name="Hargreaves P.I."/>
            <person name="Campeao M.E."/>
            <person name="Vieira V.V."/>
            <person name="Silva B.S."/>
            <person name="Fistarol G.O."/>
            <person name="Salomon P.S."/>
            <person name="Sawabe T."/>
            <person name="Mino S."/>
            <person name="Hosokawa M."/>
            <person name="Miyashita H."/>
            <person name="Maruyama F."/>
            <person name="van Verk M.C."/>
            <person name="Dutilh B.E."/>
            <person name="Thompson C.C."/>
            <person name="Thompson F.L."/>
        </authorList>
    </citation>
    <scope>NUCLEOTIDE SEQUENCE [LARGE SCALE GENOMIC DNA]</scope>
    <source>
        <strain evidence="4 5">CCMR0082</strain>
    </source>
</reference>
<dbReference type="GO" id="GO:0004497">
    <property type="term" value="F:monooxygenase activity"/>
    <property type="evidence" value="ECO:0007669"/>
    <property type="project" value="UniProtKB-KW"/>
</dbReference>
<evidence type="ECO:0000313" key="4">
    <source>
        <dbReference type="EMBL" id="NEZ63616.1"/>
    </source>
</evidence>
<dbReference type="InterPro" id="IPR036188">
    <property type="entry name" value="FAD/NAD-bd_sf"/>
</dbReference>
<dbReference type="InterPro" id="IPR006905">
    <property type="entry name" value="Flavin_halogenase"/>
</dbReference>
<comment type="similarity">
    <text evidence="3">Belongs to the flavin-dependent halogenase family. Bacterial tryptophan halogenase subfamily.</text>
</comment>
<dbReference type="InterPro" id="IPR050816">
    <property type="entry name" value="Flavin-dep_Halogenase_NPB"/>
</dbReference>
<organism evidence="4 5">
    <name type="scientific">Adonisia turfae CCMR0082</name>
    <dbReference type="NCBI Taxonomy" id="2304604"/>
    <lineage>
        <taxon>Bacteria</taxon>
        <taxon>Bacillati</taxon>
        <taxon>Cyanobacteriota</taxon>
        <taxon>Adonisia</taxon>
        <taxon>Adonisia turfae</taxon>
    </lineage>
</organism>
<sequence length="591" mass="68612">MLATEQQVFDVVIMGAGFAGNCQTRHLLLKMPNLKIALIDPRPIERSTKDQKVGESLVEITSIFLSRELGLHDYLLENHVPKYGLSFHWPKDLAKTETTEDYYNIWVNRTPSIDSFQLNRAKLERDLLKMNQKMGTTVINGRVTEFELAPDDNVHTIQVKVGDSKIELKAKHLIDAAGRRFLIGKKVDNLTFDPQELSGIDTGSVWLHVRNVNTTIFDDRHDFNTRGASRLYTTNHWFGHGHWLWMFPSDVEDKEMSIGLIYHKNVISSQEINSLDKLKAFLKANHHVLYDLIESGELVDFHHLPRLAHMSKELISPDNWYVLGDAGYMIDPFYSPGLVLTSMAIETVTETIRAKLAGDADADEKQQLYNQFLTQYQKRYAVLYQRHDKHIGNASIMSWRIYLENMFWFGIIVPMYVGKWFLDFRFLKPFIERADFVFFNKNGLFNDFYNQLDRAMEKGKNIGLMDYDRGDQLLWGHSASKLFDNFLANAKYEPLRCNVFAGIKSTYFFTALFYLKFRFKAFGLLGVLAPASVWRVMQILWLSFNSAIGERVYLHKTRNLPSNSAVNKTRDDFKKYRHQPILNAWREVPET</sequence>
<dbReference type="Proteomes" id="UP000473574">
    <property type="component" value="Unassembled WGS sequence"/>
</dbReference>
<name>A0A6M0S5E6_9CYAN</name>
<proteinExistence type="inferred from homology"/>
<dbReference type="Gene3D" id="3.50.50.60">
    <property type="entry name" value="FAD/NAD(P)-binding domain"/>
    <property type="match status" value="1"/>
</dbReference>
<dbReference type="EMBL" id="QZCE01000002">
    <property type="protein sequence ID" value="NEZ63616.1"/>
    <property type="molecule type" value="Genomic_DNA"/>
</dbReference>
<dbReference type="PANTHER" id="PTHR43747:SF5">
    <property type="entry name" value="FAD-BINDING DOMAIN-CONTAINING PROTEIN"/>
    <property type="match status" value="1"/>
</dbReference>
<dbReference type="Pfam" id="PF04820">
    <property type="entry name" value="Trp_halogenase"/>
    <property type="match status" value="1"/>
</dbReference>
<keyword evidence="2" id="KW-0503">Monooxygenase</keyword>
<protein>
    <submittedName>
        <fullName evidence="4">Tryptophan halogenase</fullName>
    </submittedName>
</protein>
<keyword evidence="1" id="KW-0560">Oxidoreductase</keyword>
<comment type="caution">
    <text evidence="4">The sequence shown here is derived from an EMBL/GenBank/DDBJ whole genome shotgun (WGS) entry which is preliminary data.</text>
</comment>
<evidence type="ECO:0000313" key="5">
    <source>
        <dbReference type="Proteomes" id="UP000473574"/>
    </source>
</evidence>
<accession>A0A6M0S5E6</accession>
<gene>
    <name evidence="4" type="ORF">D0962_12620</name>
</gene>
<evidence type="ECO:0000256" key="1">
    <source>
        <dbReference type="ARBA" id="ARBA00023002"/>
    </source>
</evidence>